<dbReference type="STRING" id="80854.MVIS_4026"/>
<keyword evidence="5 9" id="KW-0812">Transmembrane</keyword>
<dbReference type="HOGENOM" id="CLU_028799_1_1_6"/>
<dbReference type="InterPro" id="IPR030923">
    <property type="entry name" value="LptG"/>
</dbReference>
<reference evidence="11 13" key="2">
    <citation type="submission" date="2016-11" db="EMBL/GenBank/DDBJ databases">
        <authorList>
            <person name="Jaros S."/>
            <person name="Januszkiewicz K."/>
            <person name="Wedrychowicz H."/>
        </authorList>
    </citation>
    <scope>NUCLEOTIDE SEQUENCE [LARGE SCALE GENOMIC DNA]</scope>
    <source>
        <strain evidence="11">NVI 5450</strain>
    </source>
</reference>
<comment type="function">
    <text evidence="1">Part of the ABC transporter complex LptBFG involved in the translocation of lipopolysaccharide (LPS) from the inner membrane to the outer membrane.</text>
</comment>
<evidence type="ECO:0000256" key="1">
    <source>
        <dbReference type="ARBA" id="ARBA00002265"/>
    </source>
</evidence>
<comment type="subunit">
    <text evidence="8">Component of the lipopolysaccharide transport and assembly complex. The LptBFG transporter is composed of two ATP-binding proteins (LptB) and two transmembrane proteins (LptF and LptG).</text>
</comment>
<dbReference type="PANTHER" id="PTHR33529:SF2">
    <property type="entry name" value="LIPOPOLYSACCHARIDE EXPORT SYSTEM PERMEASE PROTEIN LPTG"/>
    <property type="match status" value="1"/>
</dbReference>
<evidence type="ECO:0000256" key="3">
    <source>
        <dbReference type="ARBA" id="ARBA00007725"/>
    </source>
</evidence>
<evidence type="ECO:0000256" key="4">
    <source>
        <dbReference type="ARBA" id="ARBA00022475"/>
    </source>
</evidence>
<feature type="transmembrane region" description="Helical" evidence="9">
    <location>
        <begin position="330"/>
        <end position="349"/>
    </location>
</feature>
<evidence type="ECO:0000256" key="8">
    <source>
        <dbReference type="ARBA" id="ARBA00026081"/>
    </source>
</evidence>
<keyword evidence="4" id="KW-1003">Cell membrane</keyword>
<reference evidence="10 12" key="1">
    <citation type="submission" date="2016-11" db="EMBL/GenBank/DDBJ databases">
        <authorList>
            <person name="Klemetsen T."/>
        </authorList>
    </citation>
    <scope>NUCLEOTIDE SEQUENCE [LARGE SCALE GENOMIC DNA]</scope>
    <source>
        <strain evidence="10">MT 2528</strain>
    </source>
</reference>
<feature type="transmembrane region" description="Helical" evidence="9">
    <location>
        <begin position="274"/>
        <end position="293"/>
    </location>
</feature>
<evidence type="ECO:0000256" key="9">
    <source>
        <dbReference type="SAM" id="Phobius"/>
    </source>
</evidence>
<keyword evidence="12" id="KW-1185">Reference proteome</keyword>
<protein>
    <submittedName>
        <fullName evidence="11">Uncharacterized protein</fullName>
    </submittedName>
</protein>
<feature type="transmembrane region" description="Helical" evidence="9">
    <location>
        <begin position="100"/>
        <end position="119"/>
    </location>
</feature>
<feature type="transmembrane region" description="Helical" evidence="9">
    <location>
        <begin position="12"/>
        <end position="31"/>
    </location>
</feature>
<dbReference type="PANTHER" id="PTHR33529">
    <property type="entry name" value="SLR0882 PROTEIN-RELATED"/>
    <property type="match status" value="1"/>
</dbReference>
<organism evidence="11 13">
    <name type="scientific">Moritella viscosa</name>
    <dbReference type="NCBI Taxonomy" id="80854"/>
    <lineage>
        <taxon>Bacteria</taxon>
        <taxon>Pseudomonadati</taxon>
        <taxon>Pseudomonadota</taxon>
        <taxon>Gammaproteobacteria</taxon>
        <taxon>Alteromonadales</taxon>
        <taxon>Moritellaceae</taxon>
        <taxon>Moritella</taxon>
    </lineage>
</organism>
<dbReference type="GO" id="GO:0055085">
    <property type="term" value="P:transmembrane transport"/>
    <property type="evidence" value="ECO:0007669"/>
    <property type="project" value="InterPro"/>
</dbReference>
<evidence type="ECO:0000256" key="6">
    <source>
        <dbReference type="ARBA" id="ARBA00022989"/>
    </source>
</evidence>
<dbReference type="Pfam" id="PF03739">
    <property type="entry name" value="LptF_LptG"/>
    <property type="match status" value="1"/>
</dbReference>
<gene>
    <name evidence="10" type="ORF">MT2528_2141</name>
    <name evidence="11" type="ORF">NVI5450_2357</name>
</gene>
<dbReference type="PATRIC" id="fig|80854.5.peg.4273"/>
<comment type="similarity">
    <text evidence="3">Belongs to the LptF/LptG family.</text>
</comment>
<feature type="transmembrane region" description="Helical" evidence="9">
    <location>
        <begin position="300"/>
        <end position="318"/>
    </location>
</feature>
<proteinExistence type="inferred from homology"/>
<evidence type="ECO:0000313" key="12">
    <source>
        <dbReference type="Proteomes" id="UP000182660"/>
    </source>
</evidence>
<evidence type="ECO:0000313" key="11">
    <source>
        <dbReference type="EMBL" id="SGZ00862.1"/>
    </source>
</evidence>
<comment type="subcellular location">
    <subcellularLocation>
        <location evidence="2">Cell membrane</location>
        <topology evidence="2">Multi-pass membrane protein</topology>
    </subcellularLocation>
</comment>
<dbReference type="KEGG" id="mvs:MVIS_4026"/>
<dbReference type="EMBL" id="FPLD01000064">
    <property type="protein sequence ID" value="SGZ00862.1"/>
    <property type="molecule type" value="Genomic_DNA"/>
</dbReference>
<dbReference type="GO" id="GO:0043190">
    <property type="term" value="C:ATP-binding cassette (ABC) transporter complex"/>
    <property type="evidence" value="ECO:0007669"/>
    <property type="project" value="InterPro"/>
</dbReference>
<dbReference type="RefSeq" id="WP_045111968.1">
    <property type="nucleotide sequence ID" value="NZ_CAWQZC010000127.1"/>
</dbReference>
<evidence type="ECO:0000256" key="7">
    <source>
        <dbReference type="ARBA" id="ARBA00023136"/>
    </source>
</evidence>
<evidence type="ECO:0000256" key="5">
    <source>
        <dbReference type="ARBA" id="ARBA00022692"/>
    </source>
</evidence>
<dbReference type="Proteomes" id="UP000182660">
    <property type="component" value="Unassembled WGS sequence"/>
</dbReference>
<evidence type="ECO:0000313" key="13">
    <source>
        <dbReference type="Proteomes" id="UP000183794"/>
    </source>
</evidence>
<feature type="transmembrane region" description="Helical" evidence="9">
    <location>
        <begin position="64"/>
        <end position="88"/>
    </location>
</feature>
<dbReference type="GO" id="GO:0015920">
    <property type="term" value="P:lipopolysaccharide transport"/>
    <property type="evidence" value="ECO:0007669"/>
    <property type="project" value="TreeGrafter"/>
</dbReference>
<dbReference type="Proteomes" id="UP000183794">
    <property type="component" value="Unassembled WGS sequence"/>
</dbReference>
<dbReference type="GeneID" id="61298030"/>
<dbReference type="InterPro" id="IPR005495">
    <property type="entry name" value="LptG/LptF_permease"/>
</dbReference>
<sequence>MIKILDIYIGKAILFATMICLFTLVGLSAVIKYVEQLRAVGQGTYGLVEALIFVMLKMPREITIFFPMAALLGALIGLGALASSSELVVIQAAGQSRFKIVLSAMKTAIPMMIVVMLMGEYVAPYTELKAVQLRGESISGQSIIRAQKGVWAKDKDNFINIGKVNNGSELHNVTIYEFSESQRLVKTTQARKAIYTDKHWELTGINITDFKNDSITVTKQSQLRWDSTLTPEKLDVVTIDPEDLSISGLYSYITYLDSNKQDAASYELAFWRKIFQPISIGVMVLLALSFVFGPLRTVTMGARILMGVIAGFTFYLASETFGPISLVYSLPPFLGAVVPSAIFTFIAIIQLRKHG</sequence>
<dbReference type="AlphaFoldDB" id="A0A090IHY6"/>
<keyword evidence="6 9" id="KW-1133">Transmembrane helix</keyword>
<dbReference type="EMBL" id="FPLJ01000052">
    <property type="protein sequence ID" value="SGY91367.1"/>
    <property type="molecule type" value="Genomic_DNA"/>
</dbReference>
<evidence type="ECO:0000313" key="10">
    <source>
        <dbReference type="EMBL" id="SGY91367.1"/>
    </source>
</evidence>
<accession>A0A090IHY6</accession>
<dbReference type="OrthoDB" id="9776227at2"/>
<dbReference type="NCBIfam" id="TIGR04408">
    <property type="entry name" value="LptG_lptG"/>
    <property type="match status" value="1"/>
</dbReference>
<evidence type="ECO:0000256" key="2">
    <source>
        <dbReference type="ARBA" id="ARBA00004651"/>
    </source>
</evidence>
<name>A0A090IHY6_9GAMM</name>
<keyword evidence="7 9" id="KW-0472">Membrane</keyword>